<dbReference type="NCBIfam" id="TIGR01509">
    <property type="entry name" value="HAD-SF-IA-v3"/>
    <property type="match status" value="1"/>
</dbReference>
<keyword evidence="1" id="KW-0378">Hydrolase</keyword>
<dbReference type="OrthoDB" id="1694274at2759"/>
<protein>
    <submittedName>
        <fullName evidence="1">HAD hydrolase, family IA, variant 3 subfamily protein</fullName>
    </submittedName>
</protein>
<organism evidence="1 2">
    <name type="scientific">Acanthamoeba castellanii (strain ATCC 30010 / Neff)</name>
    <dbReference type="NCBI Taxonomy" id="1257118"/>
    <lineage>
        <taxon>Eukaryota</taxon>
        <taxon>Amoebozoa</taxon>
        <taxon>Discosea</taxon>
        <taxon>Longamoebia</taxon>
        <taxon>Centramoebida</taxon>
        <taxon>Acanthamoebidae</taxon>
        <taxon>Acanthamoeba</taxon>
    </lineage>
</organism>
<proteinExistence type="predicted"/>
<keyword evidence="2" id="KW-1185">Reference proteome</keyword>
<dbReference type="InterPro" id="IPR036412">
    <property type="entry name" value="HAD-like_sf"/>
</dbReference>
<dbReference type="VEuPathDB" id="AmoebaDB:ACA1_214980"/>
<reference evidence="1 2" key="1">
    <citation type="journal article" date="2013" name="Genome Biol.">
        <title>Genome of Acanthamoeba castellanii highlights extensive lateral gene transfer and early evolution of tyrosine kinase signaling.</title>
        <authorList>
            <person name="Clarke M."/>
            <person name="Lohan A.J."/>
            <person name="Liu B."/>
            <person name="Lagkouvardos I."/>
            <person name="Roy S."/>
            <person name="Zafar N."/>
            <person name="Bertelli C."/>
            <person name="Schilde C."/>
            <person name="Kianianmomeni A."/>
            <person name="Burglin T.R."/>
            <person name="Frech C."/>
            <person name="Turcotte B."/>
            <person name="Kopec K.O."/>
            <person name="Synnott J.M."/>
            <person name="Choo C."/>
            <person name="Paponov I."/>
            <person name="Finkler A."/>
            <person name="Soon Heng Tan C."/>
            <person name="Hutchins A.P."/>
            <person name="Weinmeier T."/>
            <person name="Rattei T."/>
            <person name="Chu J.S."/>
            <person name="Gimenez G."/>
            <person name="Irimia M."/>
            <person name="Rigden D.J."/>
            <person name="Fitzpatrick D.A."/>
            <person name="Lorenzo-Morales J."/>
            <person name="Bateman A."/>
            <person name="Chiu C.H."/>
            <person name="Tang P."/>
            <person name="Hegemann P."/>
            <person name="Fromm H."/>
            <person name="Raoult D."/>
            <person name="Greub G."/>
            <person name="Miranda-Saavedra D."/>
            <person name="Chen N."/>
            <person name="Nash P."/>
            <person name="Ginger M.L."/>
            <person name="Horn M."/>
            <person name="Schaap P."/>
            <person name="Caler L."/>
            <person name="Loftus B."/>
        </authorList>
    </citation>
    <scope>NUCLEOTIDE SEQUENCE [LARGE SCALE GENOMIC DNA]</scope>
    <source>
        <strain evidence="1 2">Neff</strain>
    </source>
</reference>
<dbReference type="InterPro" id="IPR023214">
    <property type="entry name" value="HAD_sf"/>
</dbReference>
<dbReference type="RefSeq" id="XP_004337082.1">
    <property type="nucleotide sequence ID" value="XM_004337034.1"/>
</dbReference>
<dbReference type="PANTHER" id="PTHR43611">
    <property type="entry name" value="ALPHA-D-GLUCOSE 1-PHOSPHATE PHOSPHATASE"/>
    <property type="match status" value="1"/>
</dbReference>
<dbReference type="GO" id="GO:0016787">
    <property type="term" value="F:hydrolase activity"/>
    <property type="evidence" value="ECO:0007669"/>
    <property type="project" value="UniProtKB-KW"/>
</dbReference>
<evidence type="ECO:0000313" key="1">
    <source>
        <dbReference type="EMBL" id="ELR15069.1"/>
    </source>
</evidence>
<dbReference type="InterPro" id="IPR006439">
    <property type="entry name" value="HAD-SF_hydro_IA"/>
</dbReference>
<dbReference type="AlphaFoldDB" id="L8GPI3"/>
<dbReference type="EMBL" id="KB008036">
    <property type="protein sequence ID" value="ELR15069.1"/>
    <property type="molecule type" value="Genomic_DNA"/>
</dbReference>
<dbReference type="GeneID" id="14915711"/>
<gene>
    <name evidence="1" type="ORF">ACA1_214980</name>
</gene>
<accession>L8GPI3</accession>
<sequence length="214" mass="24398">MEATSALKPQRDLTTKIKGVIFDCGGVLAGNVPSRMLKTLAQRYPEEQRDTIQYWNNIKSMPEYKEADYWQDFKTMVKQVREPVEELQQMLQESYYCYTECLELAKQVKASGWLDQIATKFGFYDVFNKDLVIVSQTVRSAKPAKAIYEVTLAKLREELGEDLQASEVLFIDDKQENIATASELGMLGFCFNAHAQPSDVLKQALIDLHLLPKA</sequence>
<dbReference type="PANTHER" id="PTHR43611:SF3">
    <property type="entry name" value="FLAVIN MONONUCLEOTIDE HYDROLASE 1, CHLOROPLATIC"/>
    <property type="match status" value="1"/>
</dbReference>
<name>L8GPI3_ACACF</name>
<dbReference type="Gene3D" id="3.40.50.1000">
    <property type="entry name" value="HAD superfamily/HAD-like"/>
    <property type="match status" value="1"/>
</dbReference>
<dbReference type="KEGG" id="acan:ACA1_214980"/>
<evidence type="ECO:0000313" key="2">
    <source>
        <dbReference type="Proteomes" id="UP000011083"/>
    </source>
</evidence>
<dbReference type="Proteomes" id="UP000011083">
    <property type="component" value="Unassembled WGS sequence"/>
</dbReference>
<dbReference type="SUPFAM" id="SSF56784">
    <property type="entry name" value="HAD-like"/>
    <property type="match status" value="1"/>
</dbReference>